<keyword evidence="1" id="KW-0812">Transmembrane</keyword>
<dbReference type="EMBL" id="POWF01000003">
    <property type="protein sequence ID" value="PNQ73311.1"/>
    <property type="molecule type" value="Genomic_DNA"/>
</dbReference>
<dbReference type="PANTHER" id="PTHR37308">
    <property type="entry name" value="INTEGRAL MEMBRANE PROTEIN"/>
    <property type="match status" value="1"/>
</dbReference>
<protein>
    <submittedName>
        <fullName evidence="2">DUF368 domain-containing protein</fullName>
    </submittedName>
</protein>
<gene>
    <name evidence="2" type="ORF">C1T31_07265</name>
</gene>
<keyword evidence="3" id="KW-1185">Reference proteome</keyword>
<feature type="transmembrane region" description="Helical" evidence="1">
    <location>
        <begin position="311"/>
        <end position="328"/>
    </location>
</feature>
<keyword evidence="1" id="KW-1133">Transmembrane helix</keyword>
<feature type="transmembrane region" description="Helical" evidence="1">
    <location>
        <begin position="125"/>
        <end position="144"/>
    </location>
</feature>
<evidence type="ECO:0000256" key="1">
    <source>
        <dbReference type="SAM" id="Phobius"/>
    </source>
</evidence>
<accession>A0A2K1DZ65</accession>
<comment type="caution">
    <text evidence="2">The sequence shown here is derived from an EMBL/GenBank/DDBJ whole genome shotgun (WGS) entry which is preliminary data.</text>
</comment>
<proteinExistence type="predicted"/>
<feature type="transmembrane region" description="Helical" evidence="1">
    <location>
        <begin position="156"/>
        <end position="186"/>
    </location>
</feature>
<dbReference type="InterPro" id="IPR007163">
    <property type="entry name" value="VCA0040-like"/>
</dbReference>
<name>A0A2K1DZ65_9FLAO</name>
<dbReference type="RefSeq" id="WP_103051834.1">
    <property type="nucleotide sequence ID" value="NZ_POWF01000003.1"/>
</dbReference>
<dbReference type="PANTHER" id="PTHR37308:SF1">
    <property type="entry name" value="POLYPRENYL-PHOSPHATE TRANSPORTER"/>
    <property type="match status" value="1"/>
</dbReference>
<evidence type="ECO:0000313" key="3">
    <source>
        <dbReference type="Proteomes" id="UP000236641"/>
    </source>
</evidence>
<feature type="transmembrane region" description="Helical" evidence="1">
    <location>
        <begin position="65"/>
        <end position="89"/>
    </location>
</feature>
<dbReference type="OrthoDB" id="9793746at2"/>
<dbReference type="Proteomes" id="UP000236641">
    <property type="component" value="Unassembled WGS sequence"/>
</dbReference>
<dbReference type="Pfam" id="PF04018">
    <property type="entry name" value="VCA0040-like"/>
    <property type="match status" value="1"/>
</dbReference>
<evidence type="ECO:0000313" key="2">
    <source>
        <dbReference type="EMBL" id="PNQ73311.1"/>
    </source>
</evidence>
<sequence>MQRRFSDYFLISLKGLAMGAADAVPGVSGGTIAFISGIYEELISTISGINLNLLKKLRKEGFKSFWQALNGNFLIALLLGIIVSFVSFMRLAKYLIEYHPVLIWSFFFGLIIASIYFVGKQITKWSPATIAALIIGTIVAYYITLIPSSASNESPLFLFIAGAIAICAMILPGISGSFILVILGAYKTLSDALHDFDFRRIAIFAAGALVGLLSFSHLLKWLFKHYHNLTLALLTGFIFGSLNKVWPWKLTETVMEKSSGKIMPFSDISELGNLTLYQQQIADFESYKVVSEKSILAVRYSELNNQIDSQWLMAIALMLVGFLTIFILERLGKKSQ</sequence>
<dbReference type="AlphaFoldDB" id="A0A2K1DZ65"/>
<feature type="transmembrane region" description="Helical" evidence="1">
    <location>
        <begin position="226"/>
        <end position="246"/>
    </location>
</feature>
<feature type="transmembrane region" description="Helical" evidence="1">
    <location>
        <begin position="101"/>
        <end position="119"/>
    </location>
</feature>
<feature type="transmembrane region" description="Helical" evidence="1">
    <location>
        <begin position="198"/>
        <end position="219"/>
    </location>
</feature>
<reference evidence="2 3" key="1">
    <citation type="submission" date="2018-01" db="EMBL/GenBank/DDBJ databases">
        <title>The draft genome of Hanstruepera neustonica JCM19743.</title>
        <authorList>
            <person name="He R.-H."/>
            <person name="Du Z.-J."/>
        </authorList>
    </citation>
    <scope>NUCLEOTIDE SEQUENCE [LARGE SCALE GENOMIC DNA]</scope>
    <source>
        <strain evidence="2 3">JCM19743</strain>
    </source>
</reference>
<organism evidence="2 3">
    <name type="scientific">Hanstruepera neustonica</name>
    <dbReference type="NCBI Taxonomy" id="1445657"/>
    <lineage>
        <taxon>Bacteria</taxon>
        <taxon>Pseudomonadati</taxon>
        <taxon>Bacteroidota</taxon>
        <taxon>Flavobacteriia</taxon>
        <taxon>Flavobacteriales</taxon>
        <taxon>Flavobacteriaceae</taxon>
        <taxon>Hanstruepera</taxon>
    </lineage>
</organism>
<keyword evidence="1" id="KW-0472">Membrane</keyword>